<dbReference type="AlphaFoldDB" id="A0A940WTF0"/>
<evidence type="ECO:0000313" key="9">
    <source>
        <dbReference type="Proteomes" id="UP000674234"/>
    </source>
</evidence>
<evidence type="ECO:0000256" key="6">
    <source>
        <dbReference type="SAM" id="Phobius"/>
    </source>
</evidence>
<evidence type="ECO:0000259" key="7">
    <source>
        <dbReference type="PROSITE" id="PS50850"/>
    </source>
</evidence>
<organism evidence="8 9">
    <name type="scientific">Microbispora oryzae</name>
    <dbReference type="NCBI Taxonomy" id="2806554"/>
    <lineage>
        <taxon>Bacteria</taxon>
        <taxon>Bacillati</taxon>
        <taxon>Actinomycetota</taxon>
        <taxon>Actinomycetes</taxon>
        <taxon>Streptosporangiales</taxon>
        <taxon>Streptosporangiaceae</taxon>
        <taxon>Microbispora</taxon>
    </lineage>
</organism>
<dbReference type="CDD" id="cd17339">
    <property type="entry name" value="MFS_NIMT_CynX_like"/>
    <property type="match status" value="1"/>
</dbReference>
<dbReference type="Pfam" id="PF07690">
    <property type="entry name" value="MFS_1"/>
    <property type="match status" value="1"/>
</dbReference>
<dbReference type="InterPro" id="IPR011701">
    <property type="entry name" value="MFS"/>
</dbReference>
<feature type="transmembrane region" description="Helical" evidence="6">
    <location>
        <begin position="367"/>
        <end position="389"/>
    </location>
</feature>
<dbReference type="SUPFAM" id="SSF103473">
    <property type="entry name" value="MFS general substrate transporter"/>
    <property type="match status" value="1"/>
</dbReference>
<dbReference type="PANTHER" id="PTHR23523">
    <property type="match status" value="1"/>
</dbReference>
<evidence type="ECO:0000256" key="2">
    <source>
        <dbReference type="ARBA" id="ARBA00022692"/>
    </source>
</evidence>
<reference evidence="8" key="1">
    <citation type="submission" date="2021-02" db="EMBL/GenBank/DDBJ databases">
        <title>Draft genome sequence of Microbispora sp. RL4-1S isolated from rice leaves in Thailand.</title>
        <authorList>
            <person name="Muangham S."/>
            <person name="Duangmal K."/>
        </authorList>
    </citation>
    <scope>NUCLEOTIDE SEQUENCE</scope>
    <source>
        <strain evidence="8">RL4-1S</strain>
    </source>
</reference>
<feature type="transmembrane region" description="Helical" evidence="6">
    <location>
        <begin position="12"/>
        <end position="29"/>
    </location>
</feature>
<feature type="transmembrane region" description="Helical" evidence="6">
    <location>
        <begin position="83"/>
        <end position="102"/>
    </location>
</feature>
<keyword evidence="2 6" id="KW-0812">Transmembrane</keyword>
<dbReference type="Proteomes" id="UP000674234">
    <property type="component" value="Unassembled WGS sequence"/>
</dbReference>
<evidence type="ECO:0000256" key="1">
    <source>
        <dbReference type="ARBA" id="ARBA00004651"/>
    </source>
</evidence>
<protein>
    <submittedName>
        <fullName evidence="8">MFS transporter</fullName>
    </submittedName>
</protein>
<comment type="subcellular location">
    <subcellularLocation>
        <location evidence="1">Cell membrane</location>
        <topology evidence="1">Multi-pass membrane protein</topology>
    </subcellularLocation>
</comment>
<dbReference type="Gene3D" id="1.20.1250.20">
    <property type="entry name" value="MFS general substrate transporter like domains"/>
    <property type="match status" value="2"/>
</dbReference>
<dbReference type="InterPro" id="IPR020846">
    <property type="entry name" value="MFS_dom"/>
</dbReference>
<feature type="transmembrane region" description="Helical" evidence="6">
    <location>
        <begin position="282"/>
        <end position="299"/>
    </location>
</feature>
<dbReference type="GO" id="GO:0022857">
    <property type="term" value="F:transmembrane transporter activity"/>
    <property type="evidence" value="ECO:0007669"/>
    <property type="project" value="InterPro"/>
</dbReference>
<dbReference type="GO" id="GO:0005886">
    <property type="term" value="C:plasma membrane"/>
    <property type="evidence" value="ECO:0007669"/>
    <property type="project" value="UniProtKB-SubCell"/>
</dbReference>
<feature type="transmembrane region" description="Helical" evidence="6">
    <location>
        <begin position="108"/>
        <end position="130"/>
    </location>
</feature>
<evidence type="ECO:0000256" key="4">
    <source>
        <dbReference type="ARBA" id="ARBA00023136"/>
    </source>
</evidence>
<accession>A0A940WTF0</accession>
<feature type="transmembrane region" description="Helical" evidence="6">
    <location>
        <begin position="216"/>
        <end position="238"/>
    </location>
</feature>
<feature type="transmembrane region" description="Helical" evidence="6">
    <location>
        <begin position="142"/>
        <end position="159"/>
    </location>
</feature>
<feature type="transmembrane region" description="Helical" evidence="6">
    <location>
        <begin position="305"/>
        <end position="327"/>
    </location>
</feature>
<dbReference type="InterPro" id="IPR052524">
    <property type="entry name" value="MFS_Cyanate_Porter"/>
</dbReference>
<feature type="transmembrane region" description="Helical" evidence="6">
    <location>
        <begin position="171"/>
        <end position="192"/>
    </location>
</feature>
<proteinExistence type="predicted"/>
<dbReference type="PROSITE" id="PS50850">
    <property type="entry name" value="MFS"/>
    <property type="match status" value="1"/>
</dbReference>
<name>A0A940WTF0_9ACTN</name>
<keyword evidence="9" id="KW-1185">Reference proteome</keyword>
<dbReference type="PANTHER" id="PTHR23523:SF2">
    <property type="entry name" value="2-NITROIMIDAZOLE TRANSPORTER"/>
    <property type="match status" value="1"/>
</dbReference>
<feature type="transmembrane region" description="Helical" evidence="6">
    <location>
        <begin position="49"/>
        <end position="71"/>
    </location>
</feature>
<evidence type="ECO:0000256" key="3">
    <source>
        <dbReference type="ARBA" id="ARBA00022989"/>
    </source>
</evidence>
<keyword evidence="3 6" id="KW-1133">Transmembrane helix</keyword>
<feature type="transmembrane region" description="Helical" evidence="6">
    <location>
        <begin position="339"/>
        <end position="361"/>
    </location>
</feature>
<feature type="region of interest" description="Disordered" evidence="5">
    <location>
        <begin position="397"/>
        <end position="491"/>
    </location>
</feature>
<feature type="domain" description="Major facilitator superfamily (MFS) profile" evidence="7">
    <location>
        <begin position="14"/>
        <end position="393"/>
    </location>
</feature>
<dbReference type="RefSeq" id="WP_210157960.1">
    <property type="nucleotide sequence ID" value="NZ_JAFCNB010000013.1"/>
</dbReference>
<feature type="transmembrane region" description="Helical" evidence="6">
    <location>
        <begin position="250"/>
        <end position="270"/>
    </location>
</feature>
<feature type="compositionally biased region" description="Basic residues" evidence="5">
    <location>
        <begin position="472"/>
        <end position="483"/>
    </location>
</feature>
<dbReference type="InterPro" id="IPR036259">
    <property type="entry name" value="MFS_trans_sf"/>
</dbReference>
<gene>
    <name evidence="8" type="ORF">JOL79_23045</name>
</gene>
<feature type="compositionally biased region" description="Basic and acidic residues" evidence="5">
    <location>
        <begin position="397"/>
        <end position="406"/>
    </location>
</feature>
<sequence length="491" mass="50185">MSAVVTHRKPSGVTAWFIAAGIALAALNLRTAVTSVGTVLDTISAGLGMSGATTGFLTTLPVLSFAAFGAVTPALSRRLGERSLLLAAIALLGVGQAARALVDAAVPFLLASTVALAGGAIGNVVIPALIKRHFPRRGGAMTTVYSTALAVGTMVPAAATVPVQEAAGGNWHVALGVWAALAVVAAIPWLALSRSEPERRDTPAARATPSLLRSRLGWAMAGYFGTQSLIAYVMFGWLPLILRDNGYSAGQAGLVLAVFTGLGIPISIAVPPLATRRRDQRPLVIVFVLLYAAGFAGLLTGHALWPASIAVAVGMGSFPLALSMLALRTRSAATTSALSAFGQSTGYLIAGAGPITFGLLHQVSGGWALPFGLLFAAVAAQALAGWYAGADRTLEDEGRHGERAAEHAGQTGNTDGHTDGHTDTDAGGVPVAGGRGHASRGVRDLVTRRSRTPVVDASREGSGDAHAAARPRTTRRAGRHGSRPRGTAPRN</sequence>
<keyword evidence="4 6" id="KW-0472">Membrane</keyword>
<dbReference type="EMBL" id="JAFCNB010000013">
    <property type="protein sequence ID" value="MBP2706689.1"/>
    <property type="molecule type" value="Genomic_DNA"/>
</dbReference>
<evidence type="ECO:0000313" key="8">
    <source>
        <dbReference type="EMBL" id="MBP2706689.1"/>
    </source>
</evidence>
<comment type="caution">
    <text evidence="8">The sequence shown here is derived from an EMBL/GenBank/DDBJ whole genome shotgun (WGS) entry which is preliminary data.</text>
</comment>
<evidence type="ECO:0000256" key="5">
    <source>
        <dbReference type="SAM" id="MobiDB-lite"/>
    </source>
</evidence>